<sequence>HISSDLPEPRHVSSVCPEPPHLSSDLPEPRHISTSQVLSDLPEPCHIMSASVMTITILSMWAAHYAPEVSSVHKSAPEVSSVTNLVMSASVMAITILSMWPAHYAPEVSSVTKSAPEVSSVHKSAPEVSPVHKSAPESVTNPLLNVSRLATRGRFDILTTLTVIPHPGLRSPSAIVAITCVQSETLFKPHLEPTHCNIVLSASLPAYRNSRLSGLLYCLALRITFAVDRPSPVLRITLSSCCLYTCLPLF</sequence>
<dbReference type="AlphaFoldDB" id="A0ABD0PUG3"/>
<comment type="caution">
    <text evidence="2">The sequence shown here is derived from an EMBL/GenBank/DDBJ whole genome shotgun (WGS) entry which is preliminary data.</text>
</comment>
<accession>A0ABD0PUG3</accession>
<organism evidence="2 3">
    <name type="scientific">Cirrhinus mrigala</name>
    <name type="common">Mrigala</name>
    <dbReference type="NCBI Taxonomy" id="683832"/>
    <lineage>
        <taxon>Eukaryota</taxon>
        <taxon>Metazoa</taxon>
        <taxon>Chordata</taxon>
        <taxon>Craniata</taxon>
        <taxon>Vertebrata</taxon>
        <taxon>Euteleostomi</taxon>
        <taxon>Actinopterygii</taxon>
        <taxon>Neopterygii</taxon>
        <taxon>Teleostei</taxon>
        <taxon>Ostariophysi</taxon>
        <taxon>Cypriniformes</taxon>
        <taxon>Cyprinidae</taxon>
        <taxon>Labeoninae</taxon>
        <taxon>Labeonini</taxon>
        <taxon>Cirrhinus</taxon>
    </lineage>
</organism>
<evidence type="ECO:0000256" key="1">
    <source>
        <dbReference type="SAM" id="MobiDB-lite"/>
    </source>
</evidence>
<evidence type="ECO:0000313" key="2">
    <source>
        <dbReference type="EMBL" id="KAL0177033.1"/>
    </source>
</evidence>
<gene>
    <name evidence="2" type="ORF">M9458_025927</name>
</gene>
<dbReference type="Proteomes" id="UP001529510">
    <property type="component" value="Unassembled WGS sequence"/>
</dbReference>
<feature type="region of interest" description="Disordered" evidence="1">
    <location>
        <begin position="1"/>
        <end position="29"/>
    </location>
</feature>
<name>A0ABD0PUG3_CIRMR</name>
<reference evidence="2 3" key="1">
    <citation type="submission" date="2024-05" db="EMBL/GenBank/DDBJ databases">
        <title>Genome sequencing and assembly of Indian major carp, Cirrhinus mrigala (Hamilton, 1822).</title>
        <authorList>
            <person name="Mohindra V."/>
            <person name="Chowdhury L.M."/>
            <person name="Lal K."/>
            <person name="Jena J.K."/>
        </authorList>
    </citation>
    <scope>NUCLEOTIDE SEQUENCE [LARGE SCALE GENOMIC DNA]</scope>
    <source>
        <strain evidence="2">CM1030</strain>
        <tissue evidence="2">Blood</tissue>
    </source>
</reference>
<keyword evidence="3" id="KW-1185">Reference proteome</keyword>
<evidence type="ECO:0000313" key="3">
    <source>
        <dbReference type="Proteomes" id="UP001529510"/>
    </source>
</evidence>
<protein>
    <recommendedName>
        <fullName evidence="4">NADH dehydrogenase subunit 5</fullName>
    </recommendedName>
</protein>
<evidence type="ECO:0008006" key="4">
    <source>
        <dbReference type="Google" id="ProtNLM"/>
    </source>
</evidence>
<feature type="non-terminal residue" evidence="2">
    <location>
        <position position="1"/>
    </location>
</feature>
<proteinExistence type="predicted"/>
<dbReference type="EMBL" id="JAMKFB020000013">
    <property type="protein sequence ID" value="KAL0177033.1"/>
    <property type="molecule type" value="Genomic_DNA"/>
</dbReference>